<organism evidence="8 9">
    <name type="scientific">Rhodopseudomonas rhenobacensis</name>
    <dbReference type="NCBI Taxonomy" id="87461"/>
    <lineage>
        <taxon>Bacteria</taxon>
        <taxon>Pseudomonadati</taxon>
        <taxon>Pseudomonadota</taxon>
        <taxon>Alphaproteobacteria</taxon>
        <taxon>Hyphomicrobiales</taxon>
        <taxon>Nitrobacteraceae</taxon>
        <taxon>Rhodopseudomonas</taxon>
    </lineage>
</organism>
<reference evidence="8 9" key="1">
    <citation type="submission" date="2020-08" db="EMBL/GenBank/DDBJ databases">
        <title>Genomic Encyclopedia of Type Strains, Phase IV (KMG-IV): sequencing the most valuable type-strain genomes for metagenomic binning, comparative biology and taxonomic classification.</title>
        <authorList>
            <person name="Goeker M."/>
        </authorList>
    </citation>
    <scope>NUCLEOTIDE SEQUENCE [LARGE SCALE GENOMIC DNA]</scope>
    <source>
        <strain evidence="8 9">DSM 12706</strain>
    </source>
</reference>
<evidence type="ECO:0000313" key="9">
    <source>
        <dbReference type="Proteomes" id="UP000542353"/>
    </source>
</evidence>
<dbReference type="InterPro" id="IPR050131">
    <property type="entry name" value="Peptidase_S8_subtilisin-like"/>
</dbReference>
<dbReference type="SUPFAM" id="SSF52743">
    <property type="entry name" value="Subtilisin-like"/>
    <property type="match status" value="1"/>
</dbReference>
<comment type="caution">
    <text evidence="8">The sequence shown here is derived from an EMBL/GenBank/DDBJ whole genome shotgun (WGS) entry which is preliminary data.</text>
</comment>
<comment type="similarity">
    <text evidence="1 5">Belongs to the peptidase S8 family.</text>
</comment>
<dbReference type="Pfam" id="PF00082">
    <property type="entry name" value="Peptidase_S8"/>
    <property type="match status" value="1"/>
</dbReference>
<evidence type="ECO:0000256" key="4">
    <source>
        <dbReference type="ARBA" id="ARBA00022825"/>
    </source>
</evidence>
<dbReference type="PANTHER" id="PTHR43806:SF11">
    <property type="entry name" value="CEREVISIN-RELATED"/>
    <property type="match status" value="1"/>
</dbReference>
<comment type="caution">
    <text evidence="5">Lacks conserved residue(s) required for the propagation of feature annotation.</text>
</comment>
<name>A0A7W7Z7G5_9BRAD</name>
<dbReference type="RefSeq" id="WP_184261330.1">
    <property type="nucleotide sequence ID" value="NZ_JACHIH010000033.1"/>
</dbReference>
<dbReference type="InterPro" id="IPR000209">
    <property type="entry name" value="Peptidase_S8/S53_dom"/>
</dbReference>
<dbReference type="GO" id="GO:0004252">
    <property type="term" value="F:serine-type endopeptidase activity"/>
    <property type="evidence" value="ECO:0007669"/>
    <property type="project" value="InterPro"/>
</dbReference>
<dbReference type="Gene3D" id="3.40.50.200">
    <property type="entry name" value="Peptidase S8/S53 domain"/>
    <property type="match status" value="1"/>
</dbReference>
<keyword evidence="9" id="KW-1185">Reference proteome</keyword>
<dbReference type="AlphaFoldDB" id="A0A7W7Z7G5"/>
<evidence type="ECO:0000256" key="3">
    <source>
        <dbReference type="ARBA" id="ARBA00022801"/>
    </source>
</evidence>
<dbReference type="GO" id="GO:0006508">
    <property type="term" value="P:proteolysis"/>
    <property type="evidence" value="ECO:0007669"/>
    <property type="project" value="UniProtKB-KW"/>
</dbReference>
<dbReference type="PROSITE" id="PS51892">
    <property type="entry name" value="SUBTILASE"/>
    <property type="match status" value="1"/>
</dbReference>
<evidence type="ECO:0000256" key="2">
    <source>
        <dbReference type="ARBA" id="ARBA00022670"/>
    </source>
</evidence>
<keyword evidence="2" id="KW-0645">Protease</keyword>
<dbReference type="EMBL" id="JACHIH010000033">
    <property type="protein sequence ID" value="MBB5049273.1"/>
    <property type="molecule type" value="Genomic_DNA"/>
</dbReference>
<sequence length="307" mass="31939">MAGGATSAFQKDLLFAFGGGDPRITIAVLDGAVDRTHECFRGARLIPLHIGPRSQGLDGDTTASGSHVASVIFGQPCSSVEGVAPLCRGLIVPIFADDDRDCSQRELARAIFLAVDQGAHVIHVSGGRFAPSGRLDPVLAEAIEMCDRRNVLIVTAGGNAGCDELVELADAAPVLAVLTLEYYRRRLRLPGPIATKALVIPGSNIVGAACEGDVVRRSCANAAAALVSGLVGLLLSRQVERGAAPDPHGVRGTLLKSAGSRPPYGPPQRCRLLGERAQVQAVVDRMGLGIDRAAIPFPFNLSTSLSG</sequence>
<accession>A0A7W7Z7G5</accession>
<evidence type="ECO:0000259" key="7">
    <source>
        <dbReference type="Pfam" id="PF00082"/>
    </source>
</evidence>
<keyword evidence="4" id="KW-0720">Serine protease</keyword>
<keyword evidence="3" id="KW-0378">Hydrolase</keyword>
<gene>
    <name evidence="8" type="ORF">HNR60_004049</name>
</gene>
<dbReference type="InterPro" id="IPR036852">
    <property type="entry name" value="Peptidase_S8/S53_dom_sf"/>
</dbReference>
<feature type="region of interest" description="Disordered" evidence="6">
    <location>
        <begin position="245"/>
        <end position="267"/>
    </location>
</feature>
<evidence type="ECO:0000256" key="1">
    <source>
        <dbReference type="ARBA" id="ARBA00011073"/>
    </source>
</evidence>
<dbReference type="PANTHER" id="PTHR43806">
    <property type="entry name" value="PEPTIDASE S8"/>
    <property type="match status" value="1"/>
</dbReference>
<evidence type="ECO:0000256" key="5">
    <source>
        <dbReference type="PROSITE-ProRule" id="PRU01240"/>
    </source>
</evidence>
<proteinExistence type="inferred from homology"/>
<protein>
    <recommendedName>
        <fullName evidence="7">Peptidase S8/S53 domain-containing protein</fullName>
    </recommendedName>
</protein>
<dbReference type="Proteomes" id="UP000542353">
    <property type="component" value="Unassembled WGS sequence"/>
</dbReference>
<evidence type="ECO:0000313" key="8">
    <source>
        <dbReference type="EMBL" id="MBB5049273.1"/>
    </source>
</evidence>
<evidence type="ECO:0000256" key="6">
    <source>
        <dbReference type="SAM" id="MobiDB-lite"/>
    </source>
</evidence>
<feature type="domain" description="Peptidase S8/S53" evidence="7">
    <location>
        <begin position="24"/>
        <end position="275"/>
    </location>
</feature>